<evidence type="ECO:0000313" key="2">
    <source>
        <dbReference type="Proteomes" id="UP000595140"/>
    </source>
</evidence>
<gene>
    <name evidence="1" type="ORF">CCAM_LOCUS19780</name>
</gene>
<dbReference type="PANTHER" id="PTHR47682:SF1">
    <property type="entry name" value="TETRATRICOPEPTIDE REPEAT (TPR)-CONTAINING PROTEIN"/>
    <property type="match status" value="1"/>
</dbReference>
<dbReference type="InterPro" id="IPR036249">
    <property type="entry name" value="Thioredoxin-like_sf"/>
</dbReference>
<sequence length="176" mass="18875">MKLKIHQTSHCNLFNSSPISPPARPNPAHISSPLQFQPEEAEKKTKIELRVCTNRACRRQGSLESLRVLSGIAPPHVAVAAAGCLGKCGAGPNLVVLPDAVLVKHCGTPARAAETMSFLCLGPDCGDTGNESRKCLDALVLRKGAEDEMGMGKFSEACHLLSQVKIFYPLIFLESI</sequence>
<reference evidence="1 2" key="1">
    <citation type="submission" date="2018-04" db="EMBL/GenBank/DDBJ databases">
        <authorList>
            <person name="Vogel A."/>
        </authorList>
    </citation>
    <scope>NUCLEOTIDE SEQUENCE [LARGE SCALE GENOMIC DNA]</scope>
</reference>
<dbReference type="SUPFAM" id="SSF52833">
    <property type="entry name" value="Thioredoxin-like"/>
    <property type="match status" value="1"/>
</dbReference>
<accession>A0A484LP21</accession>
<dbReference type="Gene3D" id="3.40.30.10">
    <property type="entry name" value="Glutaredoxin"/>
    <property type="match status" value="1"/>
</dbReference>
<name>A0A484LP21_9ASTE</name>
<proteinExistence type="predicted"/>
<dbReference type="PANTHER" id="PTHR47682">
    <property type="entry name" value="TETRATRICOPEPTIDE REPEAT (TPR)-CONTAINING PROTEIN"/>
    <property type="match status" value="1"/>
</dbReference>
<keyword evidence="2" id="KW-1185">Reference proteome</keyword>
<dbReference type="EMBL" id="OOIL02001766">
    <property type="protein sequence ID" value="VFQ78004.1"/>
    <property type="molecule type" value="Genomic_DNA"/>
</dbReference>
<protein>
    <submittedName>
        <fullName evidence="1">Uncharacterized protein</fullName>
    </submittedName>
</protein>
<dbReference type="OrthoDB" id="2423701at2759"/>
<dbReference type="AlphaFoldDB" id="A0A484LP21"/>
<evidence type="ECO:0000313" key="1">
    <source>
        <dbReference type="EMBL" id="VFQ78004.1"/>
    </source>
</evidence>
<dbReference type="Proteomes" id="UP000595140">
    <property type="component" value="Unassembled WGS sequence"/>
</dbReference>
<dbReference type="CDD" id="cd02980">
    <property type="entry name" value="TRX_Fd_family"/>
    <property type="match status" value="1"/>
</dbReference>
<organism evidence="1 2">
    <name type="scientific">Cuscuta campestris</name>
    <dbReference type="NCBI Taxonomy" id="132261"/>
    <lineage>
        <taxon>Eukaryota</taxon>
        <taxon>Viridiplantae</taxon>
        <taxon>Streptophyta</taxon>
        <taxon>Embryophyta</taxon>
        <taxon>Tracheophyta</taxon>
        <taxon>Spermatophyta</taxon>
        <taxon>Magnoliopsida</taxon>
        <taxon>eudicotyledons</taxon>
        <taxon>Gunneridae</taxon>
        <taxon>Pentapetalae</taxon>
        <taxon>asterids</taxon>
        <taxon>lamiids</taxon>
        <taxon>Solanales</taxon>
        <taxon>Convolvulaceae</taxon>
        <taxon>Cuscuteae</taxon>
        <taxon>Cuscuta</taxon>
        <taxon>Cuscuta subgen. Grammica</taxon>
        <taxon>Cuscuta sect. Cleistogrammica</taxon>
    </lineage>
</organism>